<evidence type="ECO:0000313" key="2">
    <source>
        <dbReference type="EMBL" id="KDR52218.1"/>
    </source>
</evidence>
<comment type="caution">
    <text evidence="2">The sequence shown here is derived from an EMBL/GenBank/DDBJ whole genome shotgun (WGS) entry which is preliminary data.</text>
</comment>
<feature type="transmembrane region" description="Helical" evidence="1">
    <location>
        <begin position="170"/>
        <end position="192"/>
    </location>
</feature>
<gene>
    <name evidence="2" type="ORF">HMPREF1991_01708</name>
</gene>
<proteinExistence type="predicted"/>
<keyword evidence="1" id="KW-1133">Transmembrane helix</keyword>
<keyword evidence="1" id="KW-0472">Membrane</keyword>
<organism evidence="2 3">
    <name type="scientific">Hoylesella loescheii DSM 19665 = JCM 12249 = ATCC 15930</name>
    <dbReference type="NCBI Taxonomy" id="1122985"/>
    <lineage>
        <taxon>Bacteria</taxon>
        <taxon>Pseudomonadati</taxon>
        <taxon>Bacteroidota</taxon>
        <taxon>Bacteroidia</taxon>
        <taxon>Bacteroidales</taxon>
        <taxon>Prevotellaceae</taxon>
        <taxon>Hoylesella</taxon>
    </lineage>
</organism>
<sequence>MRLNYNFKVGSLFEWRGIPIRIIVLVILIPSLVTYYCLGFMSVKRDLSSKSGIVDKVRIFQSSSGWEANFTLRGDSSTTYSQSYTTASKIFLVFPQVFKVAGYTIHPGDTIAFYVDKSKKGIYIKTFGQPTPWDSFESEGVVYTEGLIVNGETIANPVVVSFTRTWLDTIGGMVGILFYLAIALFTFDYCWWYRQKEIDTKLTSFFTNRNRFIQ</sequence>
<evidence type="ECO:0000313" key="3">
    <source>
        <dbReference type="Proteomes" id="UP000027442"/>
    </source>
</evidence>
<dbReference type="RefSeq" id="WP_018968303.1">
    <property type="nucleotide sequence ID" value="NZ_KB899224.1"/>
</dbReference>
<dbReference type="Proteomes" id="UP000027442">
    <property type="component" value="Unassembled WGS sequence"/>
</dbReference>
<dbReference type="HOGENOM" id="CLU_1538701_0_0_10"/>
<reference evidence="2 3" key="1">
    <citation type="submission" date="2013-08" db="EMBL/GenBank/DDBJ databases">
        <authorList>
            <person name="Weinstock G."/>
            <person name="Sodergren E."/>
            <person name="Wylie T."/>
            <person name="Fulton L."/>
            <person name="Fulton R."/>
            <person name="Fronick C."/>
            <person name="O'Laughlin M."/>
            <person name="Godfrey J."/>
            <person name="Miner T."/>
            <person name="Herter B."/>
            <person name="Appelbaum E."/>
            <person name="Cordes M."/>
            <person name="Lek S."/>
            <person name="Wollam A."/>
            <person name="Pepin K.H."/>
            <person name="Palsikar V.B."/>
            <person name="Mitreva M."/>
            <person name="Wilson R.K."/>
        </authorList>
    </citation>
    <scope>NUCLEOTIDE SEQUENCE [LARGE SCALE GENOMIC DNA]</scope>
    <source>
        <strain evidence="2 3">ATCC 15930</strain>
    </source>
</reference>
<evidence type="ECO:0000256" key="1">
    <source>
        <dbReference type="SAM" id="Phobius"/>
    </source>
</evidence>
<dbReference type="PATRIC" id="fig|1122985.7.peg.1777"/>
<dbReference type="EMBL" id="JNGW01000072">
    <property type="protein sequence ID" value="KDR52218.1"/>
    <property type="molecule type" value="Genomic_DNA"/>
</dbReference>
<keyword evidence="3" id="KW-1185">Reference proteome</keyword>
<dbReference type="AlphaFoldDB" id="A0A069QH92"/>
<keyword evidence="1" id="KW-0812">Transmembrane</keyword>
<name>A0A069QH92_HOYLO</name>
<feature type="transmembrane region" description="Helical" evidence="1">
    <location>
        <begin position="20"/>
        <end position="41"/>
    </location>
</feature>
<accession>A0A069QH92</accession>
<protein>
    <submittedName>
        <fullName evidence="2">Uncharacterized protein</fullName>
    </submittedName>
</protein>